<gene>
    <name evidence="3" type="ORF">ABS766_05430</name>
</gene>
<feature type="domain" description="Outer membrane protein beta-barrel" evidence="2">
    <location>
        <begin position="19"/>
        <end position="160"/>
    </location>
</feature>
<reference evidence="3 4" key="1">
    <citation type="submission" date="2024-06" db="EMBL/GenBank/DDBJ databases">
        <authorList>
            <person name="Kaempfer P."/>
            <person name="Viver T."/>
        </authorList>
    </citation>
    <scope>NUCLEOTIDE SEQUENCE [LARGE SCALE GENOMIC DNA]</scope>
    <source>
        <strain evidence="3 4">ST-119</strain>
    </source>
</reference>
<dbReference type="Proteomes" id="UP001629156">
    <property type="component" value="Unassembled WGS sequence"/>
</dbReference>
<evidence type="ECO:0000313" key="4">
    <source>
        <dbReference type="Proteomes" id="UP001629156"/>
    </source>
</evidence>
<organism evidence="3 4">
    <name type="scientific">Flavobacterium rhizosphaerae</name>
    <dbReference type="NCBI Taxonomy" id="3163298"/>
    <lineage>
        <taxon>Bacteria</taxon>
        <taxon>Pseudomonadati</taxon>
        <taxon>Bacteroidota</taxon>
        <taxon>Flavobacteriia</taxon>
        <taxon>Flavobacteriales</taxon>
        <taxon>Flavobacteriaceae</taxon>
        <taxon>Flavobacterium</taxon>
    </lineage>
</organism>
<evidence type="ECO:0000256" key="1">
    <source>
        <dbReference type="SAM" id="SignalP"/>
    </source>
</evidence>
<sequence length="178" mass="19048">MKKFLIAVFILAGSLAVKAQGISFGIKAGANFSKLSGDFDSDNRTSFHAGAALELNFVPSFSLQAEGLFSSQGGKYDNAFDAADDFNLDYISVPVMAKYYVLPETLSIMAGPQFSFLVNEADSAWDTKSFDMAAVGGVELKIIGGLFAQARYVAGLSNISDEGDVKNNVIQLSVGYYF</sequence>
<keyword evidence="4" id="KW-1185">Reference proteome</keyword>
<dbReference type="Pfam" id="PF13568">
    <property type="entry name" value="OMP_b-brl_2"/>
    <property type="match status" value="1"/>
</dbReference>
<dbReference type="EMBL" id="JBELPZ010000003">
    <property type="protein sequence ID" value="MFL9843857.1"/>
    <property type="molecule type" value="Genomic_DNA"/>
</dbReference>
<dbReference type="InterPro" id="IPR011250">
    <property type="entry name" value="OMP/PagP_B-barrel"/>
</dbReference>
<dbReference type="RefSeq" id="WP_408084105.1">
    <property type="nucleotide sequence ID" value="NZ_JBELPZ010000003.1"/>
</dbReference>
<dbReference type="SUPFAM" id="SSF56925">
    <property type="entry name" value="OMPA-like"/>
    <property type="match status" value="1"/>
</dbReference>
<keyword evidence="1" id="KW-0732">Signal</keyword>
<protein>
    <submittedName>
        <fullName evidence="3">Porin family protein</fullName>
    </submittedName>
</protein>
<accession>A0ABW8YWK5</accession>
<proteinExistence type="predicted"/>
<name>A0ABW8YWK5_9FLAO</name>
<feature type="signal peptide" evidence="1">
    <location>
        <begin position="1"/>
        <end position="19"/>
    </location>
</feature>
<comment type="caution">
    <text evidence="3">The sequence shown here is derived from an EMBL/GenBank/DDBJ whole genome shotgun (WGS) entry which is preliminary data.</text>
</comment>
<evidence type="ECO:0000259" key="2">
    <source>
        <dbReference type="Pfam" id="PF13568"/>
    </source>
</evidence>
<dbReference type="InterPro" id="IPR025665">
    <property type="entry name" value="Beta-barrel_OMP_2"/>
</dbReference>
<evidence type="ECO:0000313" key="3">
    <source>
        <dbReference type="EMBL" id="MFL9843857.1"/>
    </source>
</evidence>
<feature type="chain" id="PRO_5047424908" evidence="1">
    <location>
        <begin position="20"/>
        <end position="178"/>
    </location>
</feature>